<evidence type="ECO:0000256" key="5">
    <source>
        <dbReference type="ARBA" id="ARBA00022833"/>
    </source>
</evidence>
<evidence type="ECO:0000256" key="6">
    <source>
        <dbReference type="ARBA" id="ARBA00048045"/>
    </source>
</evidence>
<evidence type="ECO:0000256" key="7">
    <source>
        <dbReference type="HAMAP-Rule" id="MF_00972"/>
    </source>
</evidence>
<dbReference type="PROSITE" id="PS51747">
    <property type="entry name" value="CYT_DCMP_DEAMINASES_2"/>
    <property type="match status" value="1"/>
</dbReference>
<dbReference type="Gene3D" id="3.40.140.10">
    <property type="entry name" value="Cytidine Deaminase, domain 2"/>
    <property type="match status" value="1"/>
</dbReference>
<dbReference type="EC" id="3.5.4.33" evidence="7"/>
<dbReference type="InterPro" id="IPR016193">
    <property type="entry name" value="Cytidine_deaminase-like"/>
</dbReference>
<evidence type="ECO:0000256" key="4">
    <source>
        <dbReference type="ARBA" id="ARBA00022801"/>
    </source>
</evidence>
<comment type="function">
    <text evidence="7">Catalyzes the deamination of adenosine to inosine at the wobble position 34 of tRNA(Arg2).</text>
</comment>
<keyword evidence="4 7" id="KW-0378">Hydrolase</keyword>
<feature type="binding site" evidence="7">
    <location>
        <position position="78"/>
    </location>
    <ligand>
        <name>Zn(2+)</name>
        <dbReference type="ChEBI" id="CHEBI:29105"/>
        <note>catalytic</note>
    </ligand>
</feature>
<dbReference type="GO" id="GO:0052717">
    <property type="term" value="F:tRNA-specific adenosine-34 deaminase activity"/>
    <property type="evidence" value="ECO:0007669"/>
    <property type="project" value="UniProtKB-UniRule"/>
</dbReference>
<evidence type="ECO:0000256" key="2">
    <source>
        <dbReference type="ARBA" id="ARBA00022694"/>
    </source>
</evidence>
<dbReference type="AlphaFoldDB" id="A0A3E3DXF6"/>
<evidence type="ECO:0000256" key="3">
    <source>
        <dbReference type="ARBA" id="ARBA00022723"/>
    </source>
</evidence>
<keyword evidence="3 7" id="KW-0479">Metal-binding</keyword>
<accession>A0A3E3DXF6</accession>
<dbReference type="EMBL" id="QUSM01000006">
    <property type="protein sequence ID" value="RGD73388.1"/>
    <property type="molecule type" value="Genomic_DNA"/>
</dbReference>
<reference evidence="9 10" key="1">
    <citation type="submission" date="2018-08" db="EMBL/GenBank/DDBJ databases">
        <title>A genome reference for cultivated species of the human gut microbiota.</title>
        <authorList>
            <person name="Zou Y."/>
            <person name="Xue W."/>
            <person name="Luo G."/>
        </authorList>
    </citation>
    <scope>NUCLEOTIDE SEQUENCE [LARGE SCALE GENOMIC DNA]</scope>
    <source>
        <strain evidence="9 10">AM25-6</strain>
    </source>
</reference>
<dbReference type="GO" id="GO:0002100">
    <property type="term" value="P:tRNA wobble adenosine to inosine editing"/>
    <property type="evidence" value="ECO:0007669"/>
    <property type="project" value="UniProtKB-UniRule"/>
</dbReference>
<evidence type="ECO:0000256" key="1">
    <source>
        <dbReference type="ARBA" id="ARBA00010669"/>
    </source>
</evidence>
<gene>
    <name evidence="7" type="primary">tadA</name>
    <name evidence="9" type="ORF">DW687_10160</name>
</gene>
<dbReference type="GO" id="GO:0008270">
    <property type="term" value="F:zinc ion binding"/>
    <property type="evidence" value="ECO:0007669"/>
    <property type="project" value="UniProtKB-UniRule"/>
</dbReference>
<dbReference type="Proteomes" id="UP000261212">
    <property type="component" value="Unassembled WGS sequence"/>
</dbReference>
<protein>
    <recommendedName>
        <fullName evidence="7">tRNA-specific adenosine deaminase</fullName>
        <ecNumber evidence="7">3.5.4.33</ecNumber>
    </recommendedName>
</protein>
<dbReference type="RefSeq" id="WP_007051048.1">
    <property type="nucleotide sequence ID" value="NZ_CABKNJ010000001.1"/>
</dbReference>
<evidence type="ECO:0000313" key="10">
    <source>
        <dbReference type="Proteomes" id="UP000261212"/>
    </source>
</evidence>
<feature type="active site" description="Proton donor" evidence="7">
    <location>
        <position position="50"/>
    </location>
</feature>
<comment type="similarity">
    <text evidence="1">Belongs to the cytidine and deoxycytidylate deaminase family. ADAT2 subfamily.</text>
</comment>
<feature type="domain" description="CMP/dCMP-type deaminase" evidence="8">
    <location>
        <begin position="1"/>
        <end position="122"/>
    </location>
</feature>
<name>A0A3E3DXF6_9FIRM</name>
<comment type="caution">
    <text evidence="9">The sequence shown here is derived from an EMBL/GenBank/DDBJ whole genome shotgun (WGS) entry which is preliminary data.</text>
</comment>
<dbReference type="PANTHER" id="PTHR11079:SF162">
    <property type="entry name" value="RIBOFLAVIN BIOSYNTHESIS PROTEIN PYRD, CHLOROPLASTIC"/>
    <property type="match status" value="1"/>
</dbReference>
<dbReference type="GeneID" id="98001310"/>
<organism evidence="9 10">
    <name type="scientific">Anaerofustis stercorihominis</name>
    <dbReference type="NCBI Taxonomy" id="214853"/>
    <lineage>
        <taxon>Bacteria</taxon>
        <taxon>Bacillati</taxon>
        <taxon>Bacillota</taxon>
        <taxon>Clostridia</taxon>
        <taxon>Eubacteriales</taxon>
        <taxon>Eubacteriaceae</taxon>
        <taxon>Anaerofustis</taxon>
    </lineage>
</organism>
<dbReference type="InterPro" id="IPR016192">
    <property type="entry name" value="APOBEC/CMP_deaminase_Zn-bd"/>
</dbReference>
<comment type="cofactor">
    <cofactor evidence="7">
        <name>Zn(2+)</name>
        <dbReference type="ChEBI" id="CHEBI:29105"/>
    </cofactor>
    <text evidence="7">Binds 1 zinc ion per subunit.</text>
</comment>
<keyword evidence="2 7" id="KW-0819">tRNA processing</keyword>
<comment type="catalytic activity">
    <reaction evidence="6 7">
        <text>adenosine(34) in tRNA + H2O + H(+) = inosine(34) in tRNA + NH4(+)</text>
        <dbReference type="Rhea" id="RHEA:43168"/>
        <dbReference type="Rhea" id="RHEA-COMP:10373"/>
        <dbReference type="Rhea" id="RHEA-COMP:10374"/>
        <dbReference type="ChEBI" id="CHEBI:15377"/>
        <dbReference type="ChEBI" id="CHEBI:15378"/>
        <dbReference type="ChEBI" id="CHEBI:28938"/>
        <dbReference type="ChEBI" id="CHEBI:74411"/>
        <dbReference type="ChEBI" id="CHEBI:82852"/>
        <dbReference type="EC" id="3.5.4.33"/>
    </reaction>
</comment>
<comment type="subunit">
    <text evidence="7">Homodimer.</text>
</comment>
<dbReference type="InterPro" id="IPR002125">
    <property type="entry name" value="CMP_dCMP_dom"/>
</dbReference>
<dbReference type="CDD" id="cd01285">
    <property type="entry name" value="nucleoside_deaminase"/>
    <property type="match status" value="1"/>
</dbReference>
<evidence type="ECO:0000313" key="9">
    <source>
        <dbReference type="EMBL" id="RGD73388.1"/>
    </source>
</evidence>
<feature type="binding site" evidence="7">
    <location>
        <position position="81"/>
    </location>
    <ligand>
        <name>Zn(2+)</name>
        <dbReference type="ChEBI" id="CHEBI:29105"/>
        <note>catalytic</note>
    </ligand>
</feature>
<dbReference type="HAMAP" id="MF_00972">
    <property type="entry name" value="tRNA_aden_deaminase"/>
    <property type="match status" value="1"/>
</dbReference>
<dbReference type="SUPFAM" id="SSF53927">
    <property type="entry name" value="Cytidine deaminase-like"/>
    <property type="match status" value="1"/>
</dbReference>
<evidence type="ECO:0000259" key="8">
    <source>
        <dbReference type="PROSITE" id="PS51747"/>
    </source>
</evidence>
<keyword evidence="5 7" id="KW-0862">Zinc</keyword>
<dbReference type="PROSITE" id="PS00903">
    <property type="entry name" value="CYT_DCMP_DEAMINASES_1"/>
    <property type="match status" value="1"/>
</dbReference>
<proteinExistence type="inferred from homology"/>
<dbReference type="Pfam" id="PF00383">
    <property type="entry name" value="dCMP_cyt_deam_1"/>
    <property type="match status" value="1"/>
</dbReference>
<feature type="binding site" evidence="7">
    <location>
        <position position="48"/>
    </location>
    <ligand>
        <name>Zn(2+)</name>
        <dbReference type="ChEBI" id="CHEBI:29105"/>
        <note>catalytic</note>
    </ligand>
</feature>
<dbReference type="PANTHER" id="PTHR11079">
    <property type="entry name" value="CYTOSINE DEAMINASE FAMILY MEMBER"/>
    <property type="match status" value="1"/>
</dbReference>
<sequence>MNTYMLLAVQEALKSGKDVPVGALIVKDDKIISKAHNEVIKNNDPTAHAEILAIREACSILDSYNLSGCSIYVTLEPCPMCAGAIINAKIDKVVYGAMDMDYGACGSKYNLLEDNRAKSIEVYAGIEEDKCSVILKDFFEQIRNK</sequence>
<dbReference type="InterPro" id="IPR028883">
    <property type="entry name" value="tRNA_aden_deaminase"/>
</dbReference>